<keyword evidence="4 7" id="KW-0520">NAD</keyword>
<keyword evidence="10" id="KW-1185">Reference proteome</keyword>
<evidence type="ECO:0000256" key="4">
    <source>
        <dbReference type="ARBA" id="ARBA00023027"/>
    </source>
</evidence>
<dbReference type="Pfam" id="PF02056">
    <property type="entry name" value="Glyco_hydro_4"/>
    <property type="match status" value="1"/>
</dbReference>
<dbReference type="InterPro" id="IPR036291">
    <property type="entry name" value="NAD(P)-bd_dom_sf"/>
</dbReference>
<dbReference type="InterPro" id="IPR015955">
    <property type="entry name" value="Lactate_DH/Glyco_Ohase_4_C"/>
</dbReference>
<evidence type="ECO:0000256" key="1">
    <source>
        <dbReference type="ARBA" id="ARBA00010141"/>
    </source>
</evidence>
<protein>
    <submittedName>
        <fullName evidence="9">6-phospho-beta-glucosidase</fullName>
    </submittedName>
</protein>
<feature type="domain" description="Glycosyl hydrolase family 4 C-terminal" evidence="8">
    <location>
        <begin position="188"/>
        <end position="425"/>
    </location>
</feature>
<comment type="caution">
    <text evidence="9">The sequence shown here is derived from an EMBL/GenBank/DDBJ whole genome shotgun (WGS) entry which is preliminary data.</text>
</comment>
<sequence length="450" mass="48669">MKLTIIGGGGFRVPQIFQAVAGGEPGVTELCLHDVSAERLTVIRTVLDQLADHLPRPPRVTATLDLDEALRGADVIFSAMRIGGTGGRVQDEVTALELGVLGQETVGPGGLAYALRTLPHARALADRVRRVAPEAWLINFTNPAGIITEAMRAVLGDQVIGICDTPIGLVRRAARAAGHRPDEVSFDYVGLNHLGWLRSLEVRGRDVLPGLLAHDERLAGLEEARTLGPAWVRALGALPNEYLFYYYATREALAHMRAGGPTRGQYLHEQQEAFYRAAARDPEEALAAWDRTRHERESSYMGETRSPEQRFARAPEDVDDGGYQQVALELMTALTTGTTTTMILDVGNDSAGAGLLVHQLPADAVVEVPCTVDGEGVHPHHVAPVAGEMAGLMVQVKTAEQLALRASTERSAELAWRALAAHPVVDSVAVARQLLDDYRDRFPELARLLA</sequence>
<reference evidence="9" key="1">
    <citation type="submission" date="2023-02" db="EMBL/GenBank/DDBJ databases">
        <title>Georgenia sp.10Sc9-8, isolated from a soil sample collected from the Taklamakan desert.</title>
        <authorList>
            <person name="Liu S."/>
        </authorList>
    </citation>
    <scope>NUCLEOTIDE SEQUENCE</scope>
    <source>
        <strain evidence="9">10Sc9-8</strain>
    </source>
</reference>
<dbReference type="Pfam" id="PF11975">
    <property type="entry name" value="Glyco_hydro_4C"/>
    <property type="match status" value="1"/>
</dbReference>
<evidence type="ECO:0000256" key="6">
    <source>
        <dbReference type="ARBA" id="ARBA00023295"/>
    </source>
</evidence>
<evidence type="ECO:0000259" key="8">
    <source>
        <dbReference type="Pfam" id="PF11975"/>
    </source>
</evidence>
<dbReference type="EMBL" id="JARACI010001125">
    <property type="protein sequence ID" value="MDD9207573.1"/>
    <property type="molecule type" value="Genomic_DNA"/>
</dbReference>
<evidence type="ECO:0000256" key="2">
    <source>
        <dbReference type="ARBA" id="ARBA00022723"/>
    </source>
</evidence>
<dbReference type="InterPro" id="IPR022616">
    <property type="entry name" value="Glyco_hydro_4_C"/>
</dbReference>
<name>A0ABT5TZU5_9MICO</name>
<keyword evidence="2" id="KW-0479">Metal-binding</keyword>
<evidence type="ECO:0000313" key="9">
    <source>
        <dbReference type="EMBL" id="MDD9207573.1"/>
    </source>
</evidence>
<dbReference type="PANTHER" id="PTHR32092:SF5">
    <property type="entry name" value="6-PHOSPHO-BETA-GLUCOSIDASE"/>
    <property type="match status" value="1"/>
</dbReference>
<dbReference type="Gene3D" id="3.40.50.720">
    <property type="entry name" value="NAD(P)-binding Rossmann-like Domain"/>
    <property type="match status" value="1"/>
</dbReference>
<dbReference type="SUPFAM" id="SSF56327">
    <property type="entry name" value="LDH C-terminal domain-like"/>
    <property type="match status" value="1"/>
</dbReference>
<evidence type="ECO:0000256" key="5">
    <source>
        <dbReference type="ARBA" id="ARBA00023211"/>
    </source>
</evidence>
<evidence type="ECO:0000256" key="3">
    <source>
        <dbReference type="ARBA" id="ARBA00022801"/>
    </source>
</evidence>
<evidence type="ECO:0000256" key="7">
    <source>
        <dbReference type="RuleBase" id="RU361152"/>
    </source>
</evidence>
<dbReference type="Gene3D" id="3.90.110.10">
    <property type="entry name" value="Lactate dehydrogenase/glycoside hydrolase, family 4, C-terminal"/>
    <property type="match status" value="1"/>
</dbReference>
<comment type="similarity">
    <text evidence="1 7">Belongs to the glycosyl hydrolase 4 family.</text>
</comment>
<dbReference type="InterPro" id="IPR001088">
    <property type="entry name" value="Glyco_hydro_4"/>
</dbReference>
<evidence type="ECO:0000313" key="10">
    <source>
        <dbReference type="Proteomes" id="UP001165561"/>
    </source>
</evidence>
<accession>A0ABT5TZU5</accession>
<dbReference type="SUPFAM" id="SSF51735">
    <property type="entry name" value="NAD(P)-binding Rossmann-fold domains"/>
    <property type="match status" value="1"/>
</dbReference>
<keyword evidence="3 7" id="KW-0378">Hydrolase</keyword>
<keyword evidence="6 7" id="KW-0326">Glycosidase</keyword>
<dbReference type="Proteomes" id="UP001165561">
    <property type="component" value="Unassembled WGS sequence"/>
</dbReference>
<proteinExistence type="inferred from homology"/>
<keyword evidence="5" id="KW-0464">Manganese</keyword>
<comment type="cofactor">
    <cofactor evidence="7">
        <name>NAD(+)</name>
        <dbReference type="ChEBI" id="CHEBI:57540"/>
    </cofactor>
    <text evidence="7">Binds 1 NAD(+) per subunit.</text>
</comment>
<dbReference type="PANTHER" id="PTHR32092">
    <property type="entry name" value="6-PHOSPHO-BETA-GLUCOSIDASE-RELATED"/>
    <property type="match status" value="1"/>
</dbReference>
<gene>
    <name evidence="9" type="ORF">PU560_14040</name>
</gene>
<dbReference type="PRINTS" id="PR00732">
    <property type="entry name" value="GLHYDRLASE4"/>
</dbReference>
<organism evidence="9 10">
    <name type="scientific">Georgenia halotolerans</name>
    <dbReference type="NCBI Taxonomy" id="3028317"/>
    <lineage>
        <taxon>Bacteria</taxon>
        <taxon>Bacillati</taxon>
        <taxon>Actinomycetota</taxon>
        <taxon>Actinomycetes</taxon>
        <taxon>Micrococcales</taxon>
        <taxon>Bogoriellaceae</taxon>
        <taxon>Georgenia</taxon>
    </lineage>
</organism>